<dbReference type="PANTHER" id="PTHR34933:SF3">
    <property type="entry name" value="FLAGELLAR L-RING PROTEIN"/>
    <property type="match status" value="1"/>
</dbReference>
<dbReference type="Pfam" id="PF02107">
    <property type="entry name" value="FlgH"/>
    <property type="match status" value="1"/>
</dbReference>
<keyword evidence="8 9" id="KW-0998">Cell outer membrane</keyword>
<evidence type="ECO:0000256" key="1">
    <source>
        <dbReference type="ARBA" id="ARBA00002591"/>
    </source>
</evidence>
<comment type="function">
    <text evidence="1 9">Assembles around the rod to form the L-ring and probably protects the motor/basal body from shearing forces during rotation.</text>
</comment>
<dbReference type="GO" id="GO:0071973">
    <property type="term" value="P:bacterial-type flagellum-dependent cell motility"/>
    <property type="evidence" value="ECO:0007669"/>
    <property type="project" value="InterPro"/>
</dbReference>
<keyword evidence="9" id="KW-0449">Lipoprotein</keyword>
<proteinExistence type="inferred from homology"/>
<evidence type="ECO:0000256" key="5">
    <source>
        <dbReference type="ARBA" id="ARBA00022729"/>
    </source>
</evidence>
<evidence type="ECO:0000256" key="8">
    <source>
        <dbReference type="ARBA" id="ARBA00023237"/>
    </source>
</evidence>
<keyword evidence="5 9" id="KW-0732">Signal</keyword>
<dbReference type="InterPro" id="IPR000527">
    <property type="entry name" value="Flag_Lring"/>
</dbReference>
<dbReference type="OrthoDB" id="9789463at2"/>
<evidence type="ECO:0000256" key="4">
    <source>
        <dbReference type="ARBA" id="ARBA00011439"/>
    </source>
</evidence>
<organism evidence="11 12">
    <name type="scientific">Azonexus hydrophilus</name>
    <dbReference type="NCBI Taxonomy" id="418702"/>
    <lineage>
        <taxon>Bacteria</taxon>
        <taxon>Pseudomonadati</taxon>
        <taxon>Pseudomonadota</taxon>
        <taxon>Betaproteobacteria</taxon>
        <taxon>Rhodocyclales</taxon>
        <taxon>Azonexaceae</taxon>
        <taxon>Azonexus</taxon>
    </lineage>
</organism>
<sequence length="218" mass="23056">MKVFCLLACFLLAACTSVPPTNVHQPMTARPEVRQVAPLANGAIFQAANSRPLFEDRRARFVGDTITIKITENTSASKKASNKLDRSGSQSASISALTGLPVSGLSGLQMAGESTTNFSGKGEAANNAVFSGNLTVTVIDVLPNGNLLVSGEKQIAIGEEQEFIRISGVVNPAFVDFSNTVDSAKIADARIEYKSSGQVAEGQVMGWLARFFLSVLPF</sequence>
<evidence type="ECO:0000313" key="11">
    <source>
        <dbReference type="EMBL" id="OMG56802.1"/>
    </source>
</evidence>
<name>A0A1R1IDY3_9RHOO</name>
<dbReference type="PROSITE" id="PS51257">
    <property type="entry name" value="PROKAR_LIPOPROTEIN"/>
    <property type="match status" value="1"/>
</dbReference>
<evidence type="ECO:0000256" key="9">
    <source>
        <dbReference type="HAMAP-Rule" id="MF_00415"/>
    </source>
</evidence>
<keyword evidence="6 9" id="KW-0472">Membrane</keyword>
<protein>
    <recommendedName>
        <fullName evidence="9">Flagellar L-ring protein</fullName>
    </recommendedName>
    <alternativeName>
        <fullName evidence="9">Basal body L-ring protein</fullName>
    </alternativeName>
</protein>
<gene>
    <name evidence="9" type="primary">flgH</name>
    <name evidence="11" type="ORF">BJN45_04155</name>
</gene>
<keyword evidence="11" id="KW-0282">Flagellum</keyword>
<keyword evidence="12" id="KW-1185">Reference proteome</keyword>
<dbReference type="Proteomes" id="UP000187526">
    <property type="component" value="Unassembled WGS sequence"/>
</dbReference>
<evidence type="ECO:0000256" key="10">
    <source>
        <dbReference type="SAM" id="SignalP"/>
    </source>
</evidence>
<comment type="subcellular location">
    <subcellularLocation>
        <location evidence="9">Cell outer membrane</location>
        <topology evidence="9">Lipid-anchor</topology>
    </subcellularLocation>
    <subcellularLocation>
        <location evidence="9">Bacterial flagellum basal body</location>
    </subcellularLocation>
    <subcellularLocation>
        <location evidence="2">Membrane</location>
    </subcellularLocation>
</comment>
<evidence type="ECO:0000313" key="12">
    <source>
        <dbReference type="Proteomes" id="UP000187526"/>
    </source>
</evidence>
<dbReference type="PRINTS" id="PR01008">
    <property type="entry name" value="FLGLRINGFLGH"/>
</dbReference>
<feature type="chain" id="PRO_5012119220" description="Flagellar L-ring protein" evidence="10">
    <location>
        <begin position="21"/>
        <end position="218"/>
    </location>
</feature>
<dbReference type="GO" id="GO:0009279">
    <property type="term" value="C:cell outer membrane"/>
    <property type="evidence" value="ECO:0007669"/>
    <property type="project" value="UniProtKB-SubCell"/>
</dbReference>
<dbReference type="STRING" id="418702.BJN45_04155"/>
<dbReference type="GO" id="GO:0009427">
    <property type="term" value="C:bacterial-type flagellum basal body, distal rod, L ring"/>
    <property type="evidence" value="ECO:0007669"/>
    <property type="project" value="InterPro"/>
</dbReference>
<dbReference type="EMBL" id="MTHD01000001">
    <property type="protein sequence ID" value="OMG56802.1"/>
    <property type="molecule type" value="Genomic_DNA"/>
</dbReference>
<comment type="subunit">
    <text evidence="4 9">The basal body constitutes a major portion of the flagellar organelle and consists of four rings (L,P,S, and M) mounted on a central rod.</text>
</comment>
<comment type="similarity">
    <text evidence="3 9">Belongs to the FlgH family.</text>
</comment>
<dbReference type="RefSeq" id="WP_076092305.1">
    <property type="nucleotide sequence ID" value="NZ_MTHD01000001.1"/>
</dbReference>
<comment type="caution">
    <text evidence="11">The sequence shown here is derived from an EMBL/GenBank/DDBJ whole genome shotgun (WGS) entry which is preliminary data.</text>
</comment>
<feature type="signal peptide" evidence="10">
    <location>
        <begin position="1"/>
        <end position="20"/>
    </location>
</feature>
<keyword evidence="7 9" id="KW-0975">Bacterial flagellum</keyword>
<evidence type="ECO:0000256" key="6">
    <source>
        <dbReference type="ARBA" id="ARBA00023136"/>
    </source>
</evidence>
<dbReference type="GO" id="GO:0003774">
    <property type="term" value="F:cytoskeletal motor activity"/>
    <property type="evidence" value="ECO:0007669"/>
    <property type="project" value="InterPro"/>
</dbReference>
<keyword evidence="11" id="KW-0969">Cilium</keyword>
<evidence type="ECO:0000256" key="7">
    <source>
        <dbReference type="ARBA" id="ARBA00023143"/>
    </source>
</evidence>
<evidence type="ECO:0000256" key="3">
    <source>
        <dbReference type="ARBA" id="ARBA00006929"/>
    </source>
</evidence>
<evidence type="ECO:0000256" key="2">
    <source>
        <dbReference type="ARBA" id="ARBA00004370"/>
    </source>
</evidence>
<reference evidence="11 12" key="1">
    <citation type="submission" date="2016-10" db="EMBL/GenBank/DDBJ databases">
        <title>Alkaliphiles isolated from bioreactors.</title>
        <authorList>
            <person name="Salah Z."/>
            <person name="Rout S.P."/>
            <person name="Humphreys P.N."/>
        </authorList>
    </citation>
    <scope>NUCLEOTIDE SEQUENCE [LARGE SCALE GENOMIC DNA]</scope>
    <source>
        <strain evidence="11 12">ZS02</strain>
    </source>
</reference>
<dbReference type="PANTHER" id="PTHR34933">
    <property type="entry name" value="FLAGELLAR L-RING PROTEIN"/>
    <property type="match status" value="1"/>
</dbReference>
<dbReference type="AlphaFoldDB" id="A0A1R1IDY3"/>
<dbReference type="HAMAP" id="MF_00415">
    <property type="entry name" value="FlgH"/>
    <property type="match status" value="1"/>
</dbReference>
<accession>A0A1R1IDY3</accession>
<keyword evidence="11" id="KW-0966">Cell projection</keyword>